<feature type="signal peptide" evidence="1">
    <location>
        <begin position="1"/>
        <end position="28"/>
    </location>
</feature>
<organism evidence="2">
    <name type="scientific">Tetraselmis sp. GSL018</name>
    <dbReference type="NCBI Taxonomy" id="582737"/>
    <lineage>
        <taxon>Eukaryota</taxon>
        <taxon>Viridiplantae</taxon>
        <taxon>Chlorophyta</taxon>
        <taxon>core chlorophytes</taxon>
        <taxon>Chlorodendrophyceae</taxon>
        <taxon>Chlorodendrales</taxon>
        <taxon>Chlorodendraceae</taxon>
        <taxon>Tetraselmis</taxon>
    </lineage>
</organism>
<name>A0A061QV55_9CHLO</name>
<feature type="chain" id="PRO_5001610194" description="Secreted protein" evidence="1">
    <location>
        <begin position="29"/>
        <end position="63"/>
    </location>
</feature>
<accession>A0A061QV55</accession>
<sequence length="63" mass="6860">MLAIVIALDTFLSVVCNWSGLLFPCSSALSGRLPAALSFHFLFENFLDVALHESNLVSALFTE</sequence>
<evidence type="ECO:0000256" key="1">
    <source>
        <dbReference type="SAM" id="SignalP"/>
    </source>
</evidence>
<dbReference type="EMBL" id="GBEZ01024849">
    <property type="protein sequence ID" value="JAC62181.1"/>
    <property type="molecule type" value="Transcribed_RNA"/>
</dbReference>
<evidence type="ECO:0008006" key="3">
    <source>
        <dbReference type="Google" id="ProtNLM"/>
    </source>
</evidence>
<evidence type="ECO:0000313" key="2">
    <source>
        <dbReference type="EMBL" id="JAC62181.1"/>
    </source>
</evidence>
<protein>
    <recommendedName>
        <fullName evidence="3">Secreted protein</fullName>
    </recommendedName>
</protein>
<proteinExistence type="predicted"/>
<dbReference type="AlphaFoldDB" id="A0A061QV55"/>
<gene>
    <name evidence="2" type="ORF">TSPGSL018_24050</name>
</gene>
<reference evidence="2" key="1">
    <citation type="submission" date="2014-05" db="EMBL/GenBank/DDBJ databases">
        <title>The transcriptome of the halophilic microalga Tetraselmis sp. GSL018 isolated from the Great Salt Lake, Utah.</title>
        <authorList>
            <person name="Jinkerson R.E."/>
            <person name="D'Adamo S."/>
            <person name="Posewitz M.C."/>
        </authorList>
    </citation>
    <scope>NUCLEOTIDE SEQUENCE</scope>
    <source>
        <strain evidence="2">GSL018</strain>
    </source>
</reference>
<keyword evidence="1" id="KW-0732">Signal</keyword>